<dbReference type="PROSITE" id="PS50103">
    <property type="entry name" value="ZF_C3H1"/>
    <property type="match status" value="1"/>
</dbReference>
<dbReference type="GO" id="GO:0008270">
    <property type="term" value="F:zinc ion binding"/>
    <property type="evidence" value="ECO:0007669"/>
    <property type="project" value="UniProtKB-KW"/>
</dbReference>
<evidence type="ECO:0000256" key="4">
    <source>
        <dbReference type="PROSITE-ProRule" id="PRU00723"/>
    </source>
</evidence>
<keyword evidence="1 4" id="KW-0479">Metal-binding</keyword>
<dbReference type="InterPro" id="IPR036855">
    <property type="entry name" value="Znf_CCCH_sf"/>
</dbReference>
<dbReference type="EMBL" id="ATMH01010353">
    <property type="protein sequence ID" value="EPY17685.1"/>
    <property type="molecule type" value="Genomic_DNA"/>
</dbReference>
<evidence type="ECO:0000256" key="3">
    <source>
        <dbReference type="ARBA" id="ARBA00022833"/>
    </source>
</evidence>
<dbReference type="AlphaFoldDB" id="S9V4A3"/>
<protein>
    <recommendedName>
        <fullName evidence="5">C3H1-type domain-containing protein</fullName>
    </recommendedName>
</protein>
<dbReference type="OrthoDB" id="410307at2759"/>
<keyword evidence="2 4" id="KW-0863">Zinc-finger</keyword>
<reference evidence="6 7" key="1">
    <citation type="journal article" date="2013" name="PLoS ONE">
        <title>Predicting the Proteins of Angomonas deanei, Strigomonas culicis and Their Respective Endosymbionts Reveals New Aspects of the Trypanosomatidae Family.</title>
        <authorList>
            <person name="Motta M.C."/>
            <person name="Martins A.C."/>
            <person name="de Souza S.S."/>
            <person name="Catta-Preta C.M."/>
            <person name="Silva R."/>
            <person name="Klein C.C."/>
            <person name="de Almeida L.G."/>
            <person name="de Lima Cunha O."/>
            <person name="Ciapina L.P."/>
            <person name="Brocchi M."/>
            <person name="Colabardini A.C."/>
            <person name="de Araujo Lima B."/>
            <person name="Machado C.R."/>
            <person name="de Almeida Soares C.M."/>
            <person name="Probst C.M."/>
            <person name="de Menezes C.B."/>
            <person name="Thompson C.E."/>
            <person name="Bartholomeu D.C."/>
            <person name="Gradia D.F."/>
            <person name="Pavoni D.P."/>
            <person name="Grisard E.C."/>
            <person name="Fantinatti-Garboggini F."/>
            <person name="Marchini F.K."/>
            <person name="Rodrigues-Luiz G.F."/>
            <person name="Wagner G."/>
            <person name="Goldman G.H."/>
            <person name="Fietto J.L."/>
            <person name="Elias M.C."/>
            <person name="Goldman M.H."/>
            <person name="Sagot M.F."/>
            <person name="Pereira M."/>
            <person name="Stoco P.H."/>
            <person name="de Mendonca-Neto R.P."/>
            <person name="Teixeira S.M."/>
            <person name="Maciel T.E."/>
            <person name="de Oliveira Mendes T.A."/>
            <person name="Urmenyi T.P."/>
            <person name="de Souza W."/>
            <person name="Schenkman S."/>
            <person name="de Vasconcelos A.T."/>
        </authorList>
    </citation>
    <scope>NUCLEOTIDE SEQUENCE [LARGE SCALE GENOMIC DNA]</scope>
</reference>
<keyword evidence="3 4" id="KW-0862">Zinc</keyword>
<evidence type="ECO:0000256" key="1">
    <source>
        <dbReference type="ARBA" id="ARBA00022723"/>
    </source>
</evidence>
<evidence type="ECO:0000313" key="6">
    <source>
        <dbReference type="EMBL" id="EPY17685.1"/>
    </source>
</evidence>
<evidence type="ECO:0000313" key="7">
    <source>
        <dbReference type="Proteomes" id="UP000015354"/>
    </source>
</evidence>
<feature type="domain" description="C3H1-type" evidence="5">
    <location>
        <begin position="56"/>
        <end position="84"/>
    </location>
</feature>
<dbReference type="Proteomes" id="UP000015354">
    <property type="component" value="Unassembled WGS sequence"/>
</dbReference>
<evidence type="ECO:0000256" key="2">
    <source>
        <dbReference type="ARBA" id="ARBA00022771"/>
    </source>
</evidence>
<proteinExistence type="predicted"/>
<dbReference type="Gene3D" id="4.10.1000.10">
    <property type="entry name" value="Zinc finger, CCCH-type"/>
    <property type="match status" value="1"/>
</dbReference>
<dbReference type="InterPro" id="IPR000571">
    <property type="entry name" value="Znf_CCCH"/>
</dbReference>
<gene>
    <name evidence="6" type="ORF">STCU_10461</name>
</gene>
<evidence type="ECO:0000259" key="5">
    <source>
        <dbReference type="PROSITE" id="PS50103"/>
    </source>
</evidence>
<organism evidence="6 7">
    <name type="scientific">Strigomonas culicis</name>
    <dbReference type="NCBI Taxonomy" id="28005"/>
    <lineage>
        <taxon>Eukaryota</taxon>
        <taxon>Discoba</taxon>
        <taxon>Euglenozoa</taxon>
        <taxon>Kinetoplastea</taxon>
        <taxon>Metakinetoplastina</taxon>
        <taxon>Trypanosomatida</taxon>
        <taxon>Trypanosomatidae</taxon>
        <taxon>Strigomonadinae</taxon>
        <taxon>Strigomonas</taxon>
    </lineage>
</organism>
<accession>S9V4A3</accession>
<feature type="zinc finger region" description="C3H1-type" evidence="4">
    <location>
        <begin position="56"/>
        <end position="84"/>
    </location>
</feature>
<sequence>MPVTTSHAAIPWPVVDPRDPQRYRRELVEAYRRRLAGYRSMTVGAYNPYIEADAVRYRTTYCEKALAGKNCYYGPRCLFAHHEWNLRTLEKNQQDGLVRMDAIRAFQRRGKQIADDRKARAAMKCPVPSMPSVSDGDVIAGTCGIARNEPHNRHFC</sequence>
<comment type="caution">
    <text evidence="6">The sequence shown here is derived from an EMBL/GenBank/DDBJ whole genome shotgun (WGS) entry which is preliminary data.</text>
</comment>
<name>S9V4A3_9TRYP</name>
<dbReference type="SUPFAM" id="SSF90229">
    <property type="entry name" value="CCCH zinc finger"/>
    <property type="match status" value="1"/>
</dbReference>
<keyword evidence="7" id="KW-1185">Reference proteome</keyword>